<dbReference type="Gene3D" id="2.60.120.1440">
    <property type="match status" value="1"/>
</dbReference>
<keyword evidence="1" id="KW-1133">Transmembrane helix</keyword>
<dbReference type="EMBL" id="FWYF01000003">
    <property type="protein sequence ID" value="SMD37284.1"/>
    <property type="molecule type" value="Genomic_DNA"/>
</dbReference>
<dbReference type="AlphaFoldDB" id="A0A1W2GL51"/>
<dbReference type="Proteomes" id="UP000192472">
    <property type="component" value="Unassembled WGS sequence"/>
</dbReference>
<evidence type="ECO:0000256" key="1">
    <source>
        <dbReference type="SAM" id="Phobius"/>
    </source>
</evidence>
<dbReference type="GO" id="GO:0016989">
    <property type="term" value="F:sigma factor antagonist activity"/>
    <property type="evidence" value="ECO:0007669"/>
    <property type="project" value="TreeGrafter"/>
</dbReference>
<dbReference type="InterPro" id="IPR032508">
    <property type="entry name" value="FecR_C"/>
</dbReference>
<evidence type="ECO:0000313" key="5">
    <source>
        <dbReference type="Proteomes" id="UP000192472"/>
    </source>
</evidence>
<dbReference type="RefSeq" id="WP_084373940.1">
    <property type="nucleotide sequence ID" value="NZ_FWYF01000003.1"/>
</dbReference>
<feature type="transmembrane region" description="Helical" evidence="1">
    <location>
        <begin position="97"/>
        <end position="117"/>
    </location>
</feature>
<dbReference type="OrthoDB" id="1099916at2"/>
<name>A0A1W2GL51_REIFA</name>
<reference evidence="4 5" key="1">
    <citation type="submission" date="2017-04" db="EMBL/GenBank/DDBJ databases">
        <authorList>
            <person name="Afonso C.L."/>
            <person name="Miller P.J."/>
            <person name="Scott M.A."/>
            <person name="Spackman E."/>
            <person name="Goraichik I."/>
            <person name="Dimitrov K.M."/>
            <person name="Suarez D.L."/>
            <person name="Swayne D.E."/>
        </authorList>
    </citation>
    <scope>NUCLEOTIDE SEQUENCE [LARGE SCALE GENOMIC DNA]</scope>
    <source>
        <strain evidence="4 5">DSM 26133</strain>
    </source>
</reference>
<gene>
    <name evidence="4" type="ORF">SAMN04488029_3326</name>
</gene>
<accession>A0A1W2GL51</accession>
<feature type="domain" description="FecR protein" evidence="2">
    <location>
        <begin position="139"/>
        <end position="218"/>
    </location>
</feature>
<dbReference type="PANTHER" id="PTHR30273">
    <property type="entry name" value="PERIPLASMIC SIGNAL SENSOR AND SIGMA FACTOR ACTIVATOR FECR-RELATED"/>
    <property type="match status" value="1"/>
</dbReference>
<dbReference type="Pfam" id="PF04773">
    <property type="entry name" value="FecR"/>
    <property type="match status" value="1"/>
</dbReference>
<proteinExistence type="predicted"/>
<dbReference type="STRING" id="692418.SAMN04488029_3326"/>
<feature type="domain" description="Protein FecR C-terminal" evidence="3">
    <location>
        <begin position="276"/>
        <end position="343"/>
    </location>
</feature>
<dbReference type="InterPro" id="IPR012373">
    <property type="entry name" value="Ferrdict_sens_TM"/>
</dbReference>
<evidence type="ECO:0000259" key="3">
    <source>
        <dbReference type="Pfam" id="PF16344"/>
    </source>
</evidence>
<dbReference type="Pfam" id="PF16344">
    <property type="entry name" value="FecR_C"/>
    <property type="match status" value="1"/>
</dbReference>
<dbReference type="InterPro" id="IPR006860">
    <property type="entry name" value="FecR"/>
</dbReference>
<dbReference type="PIRSF" id="PIRSF018266">
    <property type="entry name" value="FecR"/>
    <property type="match status" value="1"/>
</dbReference>
<evidence type="ECO:0000313" key="4">
    <source>
        <dbReference type="EMBL" id="SMD37284.1"/>
    </source>
</evidence>
<dbReference type="PANTHER" id="PTHR30273:SF2">
    <property type="entry name" value="PROTEIN FECR"/>
    <property type="match status" value="1"/>
</dbReference>
<protein>
    <submittedName>
        <fullName evidence="4">FecR family protein</fullName>
    </submittedName>
</protein>
<keyword evidence="1" id="KW-0812">Transmembrane</keyword>
<dbReference type="Gene3D" id="3.55.50.30">
    <property type="match status" value="1"/>
</dbReference>
<keyword evidence="1" id="KW-0472">Membrane</keyword>
<sequence length="347" mass="39274">MNKDNYDIEYFLQNEAFVKWVKGPDSESNLFWKEWLHSHPSNKEAFLQAKELVLVMSFETSEPSDSEFNEVLQKVLKGNESKTALSPDQIPTDQWRWITRVAASLTLLILATFVFLYTTPDQKSDVTAENIASKTNPYGRKSKLAFSDGSTATLNAGSSLSYLSKFSSDLREVELQGEAFFEVNKDPQRPFVVWVGGISATVLGTSFNIESHEDEATTIIALKTGKLKVEVPGSNTNFETYILVPGQKLVHDKDKNKVDVLAMATEDMGLWTKGVLVFDQDDFPSITKKLERWFDVDVELIGSGKEGIQFSTKYKNETLSNMLMSMSFALNFDYEIEDKRVQIKFKK</sequence>
<organism evidence="4 5">
    <name type="scientific">Reichenbachiella faecimaris</name>
    <dbReference type="NCBI Taxonomy" id="692418"/>
    <lineage>
        <taxon>Bacteria</taxon>
        <taxon>Pseudomonadati</taxon>
        <taxon>Bacteroidota</taxon>
        <taxon>Cytophagia</taxon>
        <taxon>Cytophagales</taxon>
        <taxon>Reichenbachiellaceae</taxon>
        <taxon>Reichenbachiella</taxon>
    </lineage>
</organism>
<keyword evidence="5" id="KW-1185">Reference proteome</keyword>
<evidence type="ECO:0000259" key="2">
    <source>
        <dbReference type="Pfam" id="PF04773"/>
    </source>
</evidence>